<accession>A0A4S3KIZ5</accession>
<feature type="domain" description="DUF4398" evidence="3">
    <location>
        <begin position="39"/>
        <end position="113"/>
    </location>
</feature>
<reference evidence="4 5" key="1">
    <citation type="submission" date="2017-02" db="EMBL/GenBank/DDBJ databases">
        <title>Whole genome sequencing of Rhodanobacter lindaniclasticus DSM 17932.</title>
        <authorList>
            <person name="Kumar S."/>
            <person name="Patil P."/>
            <person name="Patil P.B."/>
        </authorList>
    </citation>
    <scope>NUCLEOTIDE SEQUENCE [LARGE SCALE GENOMIC DNA]</scope>
    <source>
        <strain evidence="4 5">DSM 17932</strain>
    </source>
</reference>
<evidence type="ECO:0000259" key="3">
    <source>
        <dbReference type="Pfam" id="PF14346"/>
    </source>
</evidence>
<proteinExistence type="predicted"/>
<name>A0A4S3KIZ5_9GAMM</name>
<keyword evidence="5" id="KW-1185">Reference proteome</keyword>
<evidence type="ECO:0000313" key="5">
    <source>
        <dbReference type="Proteomes" id="UP000306317"/>
    </source>
</evidence>
<evidence type="ECO:0000256" key="1">
    <source>
        <dbReference type="SAM" id="MobiDB-lite"/>
    </source>
</evidence>
<dbReference type="OrthoDB" id="5954689at2"/>
<dbReference type="Pfam" id="PF14346">
    <property type="entry name" value="DUF4398"/>
    <property type="match status" value="1"/>
</dbReference>
<evidence type="ECO:0000313" key="4">
    <source>
        <dbReference type="EMBL" id="THD08666.1"/>
    </source>
</evidence>
<evidence type="ECO:0000256" key="2">
    <source>
        <dbReference type="SAM" id="SignalP"/>
    </source>
</evidence>
<dbReference type="AlphaFoldDB" id="A0A4S3KIZ5"/>
<dbReference type="Gene3D" id="1.20.1270.390">
    <property type="match status" value="1"/>
</dbReference>
<comment type="caution">
    <text evidence="4">The sequence shown here is derived from an EMBL/GenBank/DDBJ whole genome shotgun (WGS) entry which is preliminary data.</text>
</comment>
<dbReference type="EMBL" id="MWIO01000014">
    <property type="protein sequence ID" value="THD08666.1"/>
    <property type="molecule type" value="Genomic_DNA"/>
</dbReference>
<gene>
    <name evidence="4" type="ORF">B1991_04915</name>
</gene>
<organism evidence="4 5">
    <name type="scientific">Rhodanobacter lindaniclasticus</name>
    <dbReference type="NCBI Taxonomy" id="75310"/>
    <lineage>
        <taxon>Bacteria</taxon>
        <taxon>Pseudomonadati</taxon>
        <taxon>Pseudomonadota</taxon>
        <taxon>Gammaproteobacteria</taxon>
        <taxon>Lysobacterales</taxon>
        <taxon>Rhodanobacteraceae</taxon>
        <taxon>Rhodanobacter</taxon>
    </lineage>
</organism>
<dbReference type="InterPro" id="IPR025511">
    <property type="entry name" value="DUF4398"/>
</dbReference>
<protein>
    <recommendedName>
        <fullName evidence="3">DUF4398 domain-containing protein</fullName>
    </recommendedName>
</protein>
<sequence>MYFFSPPAVSARRMRAAVATLALTLAVAGCATAPPPNDAMNLAQYQLQAARDAGAADYAPVDLGFAQDKFQQAQAAMETRKFADAANLAEESGADAELARVKARLGAARAEIQGKLQENTRLRNEGEQLAARQQQMEQAVPAPAADSSAPLPVGDMPAPSASVLSAPVDGVPTDNPAPAASSGIPGGQP</sequence>
<feature type="compositionally biased region" description="Low complexity" evidence="1">
    <location>
        <begin position="139"/>
        <end position="153"/>
    </location>
</feature>
<feature type="signal peptide" evidence="2">
    <location>
        <begin position="1"/>
        <end position="33"/>
    </location>
</feature>
<feature type="region of interest" description="Disordered" evidence="1">
    <location>
        <begin position="127"/>
        <end position="189"/>
    </location>
</feature>
<feature type="chain" id="PRO_5020827999" description="DUF4398 domain-containing protein" evidence="2">
    <location>
        <begin position="34"/>
        <end position="189"/>
    </location>
</feature>
<keyword evidence="2" id="KW-0732">Signal</keyword>
<dbReference type="Proteomes" id="UP000306317">
    <property type="component" value="Unassembled WGS sequence"/>
</dbReference>